<dbReference type="PANTHER" id="PTHR24305">
    <property type="entry name" value="CYTOCHROME P450"/>
    <property type="match status" value="1"/>
</dbReference>
<keyword evidence="6" id="KW-0503">Monooxygenase</keyword>
<dbReference type="InterPro" id="IPR050121">
    <property type="entry name" value="Cytochrome_P450_monoxygenase"/>
</dbReference>
<keyword evidence="9" id="KW-1185">Reference proteome</keyword>
<comment type="cofactor">
    <cofactor evidence="1 5">
        <name>heme</name>
        <dbReference type="ChEBI" id="CHEBI:30413"/>
    </cofactor>
</comment>
<dbReference type="GO" id="GO:0004497">
    <property type="term" value="F:monooxygenase activity"/>
    <property type="evidence" value="ECO:0007669"/>
    <property type="project" value="UniProtKB-KW"/>
</dbReference>
<evidence type="ECO:0000256" key="6">
    <source>
        <dbReference type="RuleBase" id="RU000461"/>
    </source>
</evidence>
<dbReference type="PRINTS" id="PR00385">
    <property type="entry name" value="P450"/>
</dbReference>
<evidence type="ECO:0000256" key="5">
    <source>
        <dbReference type="PIRSR" id="PIRSR602401-1"/>
    </source>
</evidence>
<keyword evidence="7" id="KW-0472">Membrane</keyword>
<dbReference type="PRINTS" id="PR00463">
    <property type="entry name" value="EP450I"/>
</dbReference>
<evidence type="ECO:0000256" key="4">
    <source>
        <dbReference type="ARBA" id="ARBA00023004"/>
    </source>
</evidence>
<keyword evidence="4 5" id="KW-0408">Iron</keyword>
<name>A0A6A6TCZ9_9PLEO</name>
<gene>
    <name evidence="8" type="ORF">K491DRAFT_596808</name>
</gene>
<evidence type="ECO:0000256" key="1">
    <source>
        <dbReference type="ARBA" id="ARBA00001971"/>
    </source>
</evidence>
<dbReference type="PROSITE" id="PS00086">
    <property type="entry name" value="CYTOCHROME_P450"/>
    <property type="match status" value="1"/>
</dbReference>
<sequence length="497" mass="56619">MLAYIHTLQSEYFYILPTIATLTYVLYQRFFSPLSKIPGPFLASLTSWWLVFAIRRHDINRRMQRLHQKYGPIVRITPDEISVADLSAIRKIYSSHGSWAKSNYYSVFQGTRKHDIFAGRDVKVHAQQRKMVARAYAMETLKELEVYVDKMLNVFKRKMDENAGQSVDMARWMQLFAFDTIGEITWSTNFGFMEASKDDGTFSTIRAVGSSGSWLGVVPWLYKTHQFLQPVIGNWLGINGRHGGLRDFAIRETAARKNRPVEKPDIVGRMLDTSKKNPEEFTYTDVISMATSNVAAGSDTTAISLRSIIYHLLQNPETKRKLIEEIAEFRRKGQLSNSPRYTEAQKMPYLQAAIYEGMRVHPAVGVNLPRVVPPGGAHLAGHYIPSGTVAGVNAWVVHQNEEVYGADAKEFRPDRWLEEGSGDMHRFFFSFGAGSRACIGRNISLLEMSKLIPTIFLNYEVELANPTEEWKEDCSFFVQQSNFYVRMTPRSDTAVDS</sequence>
<evidence type="ECO:0000313" key="8">
    <source>
        <dbReference type="EMBL" id="KAF2656504.1"/>
    </source>
</evidence>
<evidence type="ECO:0000256" key="2">
    <source>
        <dbReference type="ARBA" id="ARBA00010617"/>
    </source>
</evidence>
<dbReference type="OrthoDB" id="3934656at2759"/>
<dbReference type="InterPro" id="IPR001128">
    <property type="entry name" value="Cyt_P450"/>
</dbReference>
<keyword evidence="5 6" id="KW-0349">Heme</keyword>
<keyword evidence="7" id="KW-0812">Transmembrane</keyword>
<dbReference type="SUPFAM" id="SSF48264">
    <property type="entry name" value="Cytochrome P450"/>
    <property type="match status" value="1"/>
</dbReference>
<organism evidence="8 9">
    <name type="scientific">Lophiostoma macrostomum CBS 122681</name>
    <dbReference type="NCBI Taxonomy" id="1314788"/>
    <lineage>
        <taxon>Eukaryota</taxon>
        <taxon>Fungi</taxon>
        <taxon>Dikarya</taxon>
        <taxon>Ascomycota</taxon>
        <taxon>Pezizomycotina</taxon>
        <taxon>Dothideomycetes</taxon>
        <taxon>Pleosporomycetidae</taxon>
        <taxon>Pleosporales</taxon>
        <taxon>Lophiostomataceae</taxon>
        <taxon>Lophiostoma</taxon>
    </lineage>
</organism>
<dbReference type="GO" id="GO:0016705">
    <property type="term" value="F:oxidoreductase activity, acting on paired donors, with incorporation or reduction of molecular oxygen"/>
    <property type="evidence" value="ECO:0007669"/>
    <property type="project" value="InterPro"/>
</dbReference>
<dbReference type="InterPro" id="IPR036396">
    <property type="entry name" value="Cyt_P450_sf"/>
</dbReference>
<dbReference type="GO" id="GO:0005506">
    <property type="term" value="F:iron ion binding"/>
    <property type="evidence" value="ECO:0007669"/>
    <property type="project" value="InterPro"/>
</dbReference>
<dbReference type="AlphaFoldDB" id="A0A6A6TCZ9"/>
<evidence type="ECO:0000313" key="9">
    <source>
        <dbReference type="Proteomes" id="UP000799324"/>
    </source>
</evidence>
<dbReference type="CDD" id="cd11060">
    <property type="entry name" value="CYP57A1-like"/>
    <property type="match status" value="1"/>
</dbReference>
<dbReference type="InterPro" id="IPR017972">
    <property type="entry name" value="Cyt_P450_CS"/>
</dbReference>
<dbReference type="GO" id="GO:0020037">
    <property type="term" value="F:heme binding"/>
    <property type="evidence" value="ECO:0007669"/>
    <property type="project" value="InterPro"/>
</dbReference>
<dbReference type="Gene3D" id="1.10.630.10">
    <property type="entry name" value="Cytochrome P450"/>
    <property type="match status" value="1"/>
</dbReference>
<dbReference type="PANTHER" id="PTHR24305:SF232">
    <property type="entry name" value="P450, PUTATIVE (EUROFUNG)-RELATED"/>
    <property type="match status" value="1"/>
</dbReference>
<dbReference type="EMBL" id="MU004335">
    <property type="protein sequence ID" value="KAF2656504.1"/>
    <property type="molecule type" value="Genomic_DNA"/>
</dbReference>
<reference evidence="8" key="1">
    <citation type="journal article" date="2020" name="Stud. Mycol.">
        <title>101 Dothideomycetes genomes: a test case for predicting lifestyles and emergence of pathogens.</title>
        <authorList>
            <person name="Haridas S."/>
            <person name="Albert R."/>
            <person name="Binder M."/>
            <person name="Bloem J."/>
            <person name="Labutti K."/>
            <person name="Salamov A."/>
            <person name="Andreopoulos B."/>
            <person name="Baker S."/>
            <person name="Barry K."/>
            <person name="Bills G."/>
            <person name="Bluhm B."/>
            <person name="Cannon C."/>
            <person name="Castanera R."/>
            <person name="Culley D."/>
            <person name="Daum C."/>
            <person name="Ezra D."/>
            <person name="Gonzalez J."/>
            <person name="Henrissat B."/>
            <person name="Kuo A."/>
            <person name="Liang C."/>
            <person name="Lipzen A."/>
            <person name="Lutzoni F."/>
            <person name="Magnuson J."/>
            <person name="Mondo S."/>
            <person name="Nolan M."/>
            <person name="Ohm R."/>
            <person name="Pangilinan J."/>
            <person name="Park H.-J."/>
            <person name="Ramirez L."/>
            <person name="Alfaro M."/>
            <person name="Sun H."/>
            <person name="Tritt A."/>
            <person name="Yoshinaga Y."/>
            <person name="Zwiers L.-H."/>
            <person name="Turgeon B."/>
            <person name="Goodwin S."/>
            <person name="Spatafora J."/>
            <person name="Crous P."/>
            <person name="Grigoriev I."/>
        </authorList>
    </citation>
    <scope>NUCLEOTIDE SEQUENCE</scope>
    <source>
        <strain evidence="8">CBS 122681</strain>
    </source>
</reference>
<keyword evidence="6" id="KW-0560">Oxidoreductase</keyword>
<evidence type="ECO:0000256" key="7">
    <source>
        <dbReference type="SAM" id="Phobius"/>
    </source>
</evidence>
<keyword evidence="7" id="KW-1133">Transmembrane helix</keyword>
<dbReference type="Proteomes" id="UP000799324">
    <property type="component" value="Unassembled WGS sequence"/>
</dbReference>
<accession>A0A6A6TCZ9</accession>
<dbReference type="InterPro" id="IPR002401">
    <property type="entry name" value="Cyt_P450_E_grp-I"/>
</dbReference>
<evidence type="ECO:0000256" key="3">
    <source>
        <dbReference type="ARBA" id="ARBA00022723"/>
    </source>
</evidence>
<comment type="similarity">
    <text evidence="2 6">Belongs to the cytochrome P450 family.</text>
</comment>
<keyword evidence="3 5" id="KW-0479">Metal-binding</keyword>
<protein>
    <submittedName>
        <fullName evidence="8">Cytochrome P450</fullName>
    </submittedName>
</protein>
<dbReference type="Pfam" id="PF00067">
    <property type="entry name" value="p450"/>
    <property type="match status" value="1"/>
</dbReference>
<dbReference type="FunFam" id="1.10.630.10:FF:000050">
    <property type="entry name" value="Cytochrome P450 monooxygenase"/>
    <property type="match status" value="1"/>
</dbReference>
<feature type="binding site" description="axial binding residue" evidence="5">
    <location>
        <position position="438"/>
    </location>
    <ligand>
        <name>heme</name>
        <dbReference type="ChEBI" id="CHEBI:30413"/>
    </ligand>
    <ligandPart>
        <name>Fe</name>
        <dbReference type="ChEBI" id="CHEBI:18248"/>
    </ligandPart>
</feature>
<proteinExistence type="inferred from homology"/>
<feature type="transmembrane region" description="Helical" evidence="7">
    <location>
        <begin position="12"/>
        <end position="31"/>
    </location>
</feature>